<dbReference type="Proteomes" id="UP000053342">
    <property type="component" value="Unassembled WGS sequence"/>
</dbReference>
<evidence type="ECO:0000313" key="3">
    <source>
        <dbReference type="EMBL" id="KIW38762.1"/>
    </source>
</evidence>
<reference evidence="3 4" key="1">
    <citation type="submission" date="2015-01" db="EMBL/GenBank/DDBJ databases">
        <title>The Genome Sequence of Exophiala oligosperma CBS72588.</title>
        <authorList>
            <consortium name="The Broad Institute Genomics Platform"/>
            <person name="Cuomo C."/>
            <person name="de Hoog S."/>
            <person name="Gorbushina A."/>
            <person name="Stielow B."/>
            <person name="Teixiera M."/>
            <person name="Abouelleil A."/>
            <person name="Chapman S.B."/>
            <person name="Priest M."/>
            <person name="Young S.K."/>
            <person name="Wortman J."/>
            <person name="Nusbaum C."/>
            <person name="Birren B."/>
        </authorList>
    </citation>
    <scope>NUCLEOTIDE SEQUENCE [LARGE SCALE GENOMIC DNA]</scope>
    <source>
        <strain evidence="3 4">CBS 72588</strain>
    </source>
</reference>
<keyword evidence="4" id="KW-1185">Reference proteome</keyword>
<dbReference type="VEuPathDB" id="FungiDB:PV06_09707"/>
<dbReference type="SUPFAM" id="SSF53474">
    <property type="entry name" value="alpha/beta-Hydrolases"/>
    <property type="match status" value="1"/>
</dbReference>
<dbReference type="Gene3D" id="3.40.50.1820">
    <property type="entry name" value="alpha/beta hydrolase"/>
    <property type="match status" value="1"/>
</dbReference>
<dbReference type="STRING" id="215243.A0A0D2BMS7"/>
<dbReference type="OrthoDB" id="433474at2759"/>
<dbReference type="RefSeq" id="XP_016258978.1">
    <property type="nucleotide sequence ID" value="XM_016411171.1"/>
</dbReference>
<organism evidence="3 4">
    <name type="scientific">Exophiala oligosperma</name>
    <dbReference type="NCBI Taxonomy" id="215243"/>
    <lineage>
        <taxon>Eukaryota</taxon>
        <taxon>Fungi</taxon>
        <taxon>Dikarya</taxon>
        <taxon>Ascomycota</taxon>
        <taxon>Pezizomycotina</taxon>
        <taxon>Eurotiomycetes</taxon>
        <taxon>Chaetothyriomycetidae</taxon>
        <taxon>Chaetothyriales</taxon>
        <taxon>Herpotrichiellaceae</taxon>
        <taxon>Exophiala</taxon>
    </lineage>
</organism>
<gene>
    <name evidence="3" type="ORF">PV06_09707</name>
</gene>
<dbReference type="GO" id="GO:0016787">
    <property type="term" value="F:hydrolase activity"/>
    <property type="evidence" value="ECO:0007669"/>
    <property type="project" value="UniProtKB-KW"/>
</dbReference>
<dbReference type="HOGENOM" id="CLU_012494_8_1_1"/>
<accession>A0A0D2BMS7</accession>
<evidence type="ECO:0000313" key="4">
    <source>
        <dbReference type="Proteomes" id="UP000053342"/>
    </source>
</evidence>
<dbReference type="InterPro" id="IPR029058">
    <property type="entry name" value="AB_hydrolase_fold"/>
</dbReference>
<dbReference type="Pfam" id="PF20434">
    <property type="entry name" value="BD-FAE"/>
    <property type="match status" value="1"/>
</dbReference>
<evidence type="ECO:0000259" key="2">
    <source>
        <dbReference type="Pfam" id="PF20434"/>
    </source>
</evidence>
<feature type="domain" description="BD-FAE-like" evidence="2">
    <location>
        <begin position="70"/>
        <end position="178"/>
    </location>
</feature>
<dbReference type="EMBL" id="KN847341">
    <property type="protein sequence ID" value="KIW38762.1"/>
    <property type="molecule type" value="Genomic_DNA"/>
</dbReference>
<evidence type="ECO:0000256" key="1">
    <source>
        <dbReference type="ARBA" id="ARBA00022801"/>
    </source>
</evidence>
<dbReference type="InterPro" id="IPR049492">
    <property type="entry name" value="BD-FAE-like_dom"/>
</dbReference>
<keyword evidence="1" id="KW-0378">Hydrolase</keyword>
<dbReference type="PANTHER" id="PTHR48081">
    <property type="entry name" value="AB HYDROLASE SUPERFAMILY PROTEIN C4A8.06C"/>
    <property type="match status" value="1"/>
</dbReference>
<dbReference type="GeneID" id="27361781"/>
<sequence>MEFLPPLGRDVMAAVAPTFKVFGDLLRQPERLALLQATRREEHRYGDHPRQILDLYRPSKDLSRVTQGENARESQILVFIYGGGFARGDRIEPAIDGEVVYKGLGHFMAEQLGYDTVIMDYRLLQHGATFNSGGEDLDLVVTWIENTLCQKNDAESKSPTGRDMVIMGNSAGGVHLTSWLFDDAFASTRQRLMKSSSNLRLKSAVILSSTMLLDPHVPAMRPSLLGYYGSEEDIVGKSPLNLMRRATTSNAGEKLWPHILLITTEFDPEFVSETSKTFLMEWISKGGKGDYWELIGHNHLSPPLALGTGNEKAEAWGFELGQRLAQIK</sequence>
<protein>
    <recommendedName>
        <fullName evidence="2">BD-FAE-like domain-containing protein</fullName>
    </recommendedName>
</protein>
<proteinExistence type="predicted"/>
<dbReference type="InterPro" id="IPR050300">
    <property type="entry name" value="GDXG_lipolytic_enzyme"/>
</dbReference>
<dbReference type="AlphaFoldDB" id="A0A0D2BMS7"/>
<name>A0A0D2BMS7_9EURO</name>